<feature type="compositionally biased region" description="Gly residues" evidence="1">
    <location>
        <begin position="952"/>
        <end position="965"/>
    </location>
</feature>
<gene>
    <name evidence="3" type="ORF">PTD2_17117</name>
</gene>
<feature type="compositionally biased region" description="Acidic residues" evidence="1">
    <location>
        <begin position="342"/>
        <end position="352"/>
    </location>
</feature>
<dbReference type="InterPro" id="IPR038081">
    <property type="entry name" value="CalX-like_sf"/>
</dbReference>
<dbReference type="AlphaFoldDB" id="A4CF06"/>
<dbReference type="Gene3D" id="2.60.40.2030">
    <property type="match status" value="1"/>
</dbReference>
<evidence type="ECO:0000313" key="3">
    <source>
        <dbReference type="EMBL" id="EAR26681.1"/>
    </source>
</evidence>
<evidence type="ECO:0000259" key="2">
    <source>
        <dbReference type="Pfam" id="PF20597"/>
    </source>
</evidence>
<feature type="region of interest" description="Disordered" evidence="1">
    <location>
        <begin position="939"/>
        <end position="977"/>
    </location>
</feature>
<dbReference type="Proteomes" id="UP000006201">
    <property type="component" value="Unassembled WGS sequence"/>
</dbReference>
<dbReference type="STRING" id="87626.PTD2_17117"/>
<proteinExistence type="predicted"/>
<comment type="caution">
    <text evidence="3">The sequence shown here is derived from an EMBL/GenBank/DDBJ whole genome shotgun (WGS) entry which is preliminary data.</text>
</comment>
<dbReference type="SUPFAM" id="SSF63825">
    <property type="entry name" value="YWTD domain"/>
    <property type="match status" value="1"/>
</dbReference>
<dbReference type="eggNOG" id="COG4969">
    <property type="taxonomic scope" value="Bacteria"/>
</dbReference>
<feature type="domain" description="Choice-of-anchor A" evidence="2">
    <location>
        <begin position="64"/>
        <end position="325"/>
    </location>
</feature>
<dbReference type="NCBIfam" id="TIGR04215">
    <property type="entry name" value="choice_anch_A"/>
    <property type="match status" value="1"/>
</dbReference>
<dbReference type="InterPro" id="IPR026588">
    <property type="entry name" value="Choice_anch_A"/>
</dbReference>
<dbReference type="eggNOG" id="COG2304">
    <property type="taxonomic scope" value="Bacteria"/>
</dbReference>
<evidence type="ECO:0000313" key="4">
    <source>
        <dbReference type="Proteomes" id="UP000006201"/>
    </source>
</evidence>
<keyword evidence="4" id="KW-1185">Reference proteome</keyword>
<feature type="compositionally biased region" description="Gly residues" evidence="1">
    <location>
        <begin position="353"/>
        <end position="421"/>
    </location>
</feature>
<organism evidence="3 4">
    <name type="scientific">Pseudoalteromonas tunicata D2</name>
    <dbReference type="NCBI Taxonomy" id="87626"/>
    <lineage>
        <taxon>Bacteria</taxon>
        <taxon>Pseudomonadati</taxon>
        <taxon>Pseudomonadota</taxon>
        <taxon>Gammaproteobacteria</taxon>
        <taxon>Alteromonadales</taxon>
        <taxon>Pseudoalteromonadaceae</taxon>
        <taxon>Pseudoalteromonas</taxon>
    </lineage>
</organism>
<accession>A4CF06</accession>
<dbReference type="Pfam" id="PF20597">
    <property type="entry name" value="pAdhesive_15"/>
    <property type="match status" value="1"/>
</dbReference>
<sequence length="1112" mass="117032">MGFLRGSIFSWIKIAQLYKIAPYFLSREIMFKHKLALIATAVAAATGSFSVSADDSVDIGLLKNGYSVMVWQDFSARSGSGNGTIAAGNNILIDYDTASFNGKYGSSQSNGGYSLSAGQSTSSIALVAGNNVAFGEGALFGNIYAGKTVDLAKNYVLDGGKQKFENVAQDDLPFDFDDAKEDAKELSLALDNKQNTGSVILRSSAELVLKASDSDDKIQVFTINGEDVSGKNFDLANIRSIYLEGVDADTTVVVNFKGEHPQLSGGLHGFTAEKTVFNFPQANTLNITSFIDILAVVLAPDADIESASGNAYMAIIAKSLVAQGGSGAQLTLSGGVFSGDLSLDDDDTDDGDTGGGDTGGGDTGGGDTGGGDTGGGDTGGGDTGGGDTGGGDTGGGDTGGGDTGGGDTGGGDTGGGDTGGGDTDKPLACNGLYGVSGLDNKPMVYIDLEKGLVQQPFEFDQPNHKSDAVAYDKINDRLYYITKVNGALKPKVAYVNMQTGEDVKLAEIDGGYRLVFSPDSSQLFASSGRDIVEINPTTGAVISKISLKSNDESITFGMGDLVFIQDELYIVSQLHLIKVDLVNKQATVLGKHGVNGATGAEVDSEGNLLISKINNATAQTTIYSINVTELKATAVATVDYAINDLALRHFDGKTCNTDPVDPVEPIKSSLVAIELISDRQVEGDDLVAKVMFSGGEEAQLNINLSSNTADIDADFTSKVSVSFDDGQTWLTDIEAKNGSVTVPENAKSALIKIHTLTDTEVENDESLRLEVSFAHDPSVVKSELLTIVDKPTGGDTGGGDACEMPKVSFITALSIFNGEYTQDSKAFTYEGGEMQFEVGFDGPAKCNGNFQFKLNDIETTQRLDYSALVSVSSLTNENWLNNVNVALGSATYAVQEGDEGFIVRVKTLADTTKEKNEVFTLSVWNKSDQSDVKYKDHSIENNAATDVDDGTPGTGGGTPGTGTPGNGNTDPDSCSSEDEIPAMKFITALSVDEGRSFTKEGGKMEYYAGFAKEASCSGTFYFSFADDHTTKGVDYSTNVDIQTWDKQPAQYNVDAANGAAVNVVKGTAGFTITLTTLADDEAEEREEYFLHTWRKADKSDLKIKDHTIVDNK</sequence>
<name>A4CF06_9GAMM</name>
<reference evidence="3 4" key="1">
    <citation type="submission" date="2006-02" db="EMBL/GenBank/DDBJ databases">
        <authorList>
            <person name="Moran M.A."/>
            <person name="Kjelleberg S."/>
            <person name="Egan S."/>
            <person name="Saunders N."/>
            <person name="Thomas T."/>
            <person name="Ferriera S."/>
            <person name="Johnson J."/>
            <person name="Kravitz S."/>
            <person name="Halpern A."/>
            <person name="Remington K."/>
            <person name="Beeson K."/>
            <person name="Tran B."/>
            <person name="Rogers Y.-H."/>
            <person name="Friedman R."/>
            <person name="Venter J.C."/>
        </authorList>
    </citation>
    <scope>NUCLEOTIDE SEQUENCE [LARGE SCALE GENOMIC DNA]</scope>
    <source>
        <strain evidence="3 4">D2</strain>
    </source>
</reference>
<dbReference type="HOGENOM" id="CLU_281564_0_0_6"/>
<dbReference type="SUPFAM" id="SSF141072">
    <property type="entry name" value="CalX-like"/>
    <property type="match status" value="1"/>
</dbReference>
<dbReference type="EMBL" id="AAOH01000010">
    <property type="protein sequence ID" value="EAR26681.1"/>
    <property type="molecule type" value="Genomic_DNA"/>
</dbReference>
<protein>
    <submittedName>
        <fullName evidence="3">Rhs family protein</fullName>
    </submittedName>
</protein>
<feature type="region of interest" description="Disordered" evidence="1">
    <location>
        <begin position="341"/>
        <end position="422"/>
    </location>
</feature>
<evidence type="ECO:0000256" key="1">
    <source>
        <dbReference type="SAM" id="MobiDB-lite"/>
    </source>
</evidence>